<dbReference type="InterPro" id="IPR011009">
    <property type="entry name" value="Kinase-like_dom_sf"/>
</dbReference>
<dbReference type="Proteomes" id="UP000012019">
    <property type="component" value="Unassembled WGS sequence"/>
</dbReference>
<dbReference type="AlphaFoldDB" id="M7NZH1"/>
<accession>M7NZH1</accession>
<proteinExistence type="predicted"/>
<gene>
    <name evidence="2" type="ORF">MPL1_09380</name>
</gene>
<protein>
    <submittedName>
        <fullName evidence="2">Phosphotransferase family protein</fullName>
    </submittedName>
</protein>
<sequence>MVDFNRSPYSFLSEQQQETLPDFNKAVRLMSPYEDSTNSTWLLETDSGRLVLKLCDLQWVEESTFWTGMRLLFDLHLPVQMQKFDLVYGFINQHSPLSIPALLAAGASCHEGMYPGYVMAEALAGKALTNDAVTDASVRDLARHLASLHAQQQSQWGSLASADFTAELWPVRLRDSMLSLASKQNFVAKELLDAMTQQALLCRPAVFSPIMPDLRWDQFLMHEGQLAALVDLDAFVWGPVEMEFVLLEYLLTADQWRIFTEQYQQYCPLPVLDIVRAPYRMMLFLMNVLGEKDVQKWMHAPHYL</sequence>
<dbReference type="GO" id="GO:0016740">
    <property type="term" value="F:transferase activity"/>
    <property type="evidence" value="ECO:0007669"/>
    <property type="project" value="UniProtKB-KW"/>
</dbReference>
<dbReference type="InterPro" id="IPR002575">
    <property type="entry name" value="Aminoglycoside_PTrfase"/>
</dbReference>
<dbReference type="OrthoDB" id="5608035at2"/>
<dbReference type="RefSeq" id="WP_009726846.1">
    <property type="nucleotide sequence ID" value="NZ_APHR01000049.1"/>
</dbReference>
<dbReference type="SUPFAM" id="SSF56112">
    <property type="entry name" value="Protein kinase-like (PK-like)"/>
    <property type="match status" value="1"/>
</dbReference>
<keyword evidence="2" id="KW-0808">Transferase</keyword>
<evidence type="ECO:0000313" key="3">
    <source>
        <dbReference type="Proteomes" id="UP000012019"/>
    </source>
</evidence>
<name>M7NZH1_9GAMM</name>
<comment type="caution">
    <text evidence="2">The sequence shown here is derived from an EMBL/GenBank/DDBJ whole genome shotgun (WGS) entry which is preliminary data.</text>
</comment>
<dbReference type="PATRIC" id="fig|1286106.3.peg.1883"/>
<dbReference type="STRING" id="1286106.MPL1_09380"/>
<evidence type="ECO:0000259" key="1">
    <source>
        <dbReference type="Pfam" id="PF01636"/>
    </source>
</evidence>
<organism evidence="2 3">
    <name type="scientific">Methylophaga lonarensis MPL</name>
    <dbReference type="NCBI Taxonomy" id="1286106"/>
    <lineage>
        <taxon>Bacteria</taxon>
        <taxon>Pseudomonadati</taxon>
        <taxon>Pseudomonadota</taxon>
        <taxon>Gammaproteobacteria</taxon>
        <taxon>Thiotrichales</taxon>
        <taxon>Piscirickettsiaceae</taxon>
        <taxon>Methylophaga</taxon>
    </lineage>
</organism>
<evidence type="ECO:0000313" key="2">
    <source>
        <dbReference type="EMBL" id="EMR12621.1"/>
    </source>
</evidence>
<dbReference type="Pfam" id="PF01636">
    <property type="entry name" value="APH"/>
    <property type="match status" value="1"/>
</dbReference>
<feature type="domain" description="Aminoglycoside phosphotransferase" evidence="1">
    <location>
        <begin position="35"/>
        <end position="265"/>
    </location>
</feature>
<dbReference type="EMBL" id="APHR01000049">
    <property type="protein sequence ID" value="EMR12621.1"/>
    <property type="molecule type" value="Genomic_DNA"/>
</dbReference>
<dbReference type="eggNOG" id="COG2334">
    <property type="taxonomic scope" value="Bacteria"/>
</dbReference>
<keyword evidence="3" id="KW-1185">Reference proteome</keyword>
<reference evidence="2 3" key="1">
    <citation type="journal article" date="2013" name="Genome Announc.">
        <title>Draft Genome Sequence of Methylophaga lonarensis MPLT, a Haloalkaliphilic (Non-Methane-Utilizing) Methylotroph.</title>
        <authorList>
            <person name="Shetty S.A."/>
            <person name="Marathe N.P."/>
            <person name="Munot H."/>
            <person name="Antony C.P."/>
            <person name="Dhotre D.P."/>
            <person name="Murrell J.C."/>
            <person name="Shouche Y.S."/>
        </authorList>
    </citation>
    <scope>NUCLEOTIDE SEQUENCE [LARGE SCALE GENOMIC DNA]</scope>
    <source>
        <strain evidence="2 3">MPL</strain>
    </source>
</reference>